<dbReference type="NCBIfam" id="TIGR03568">
    <property type="entry name" value="NeuC_NnaA"/>
    <property type="match status" value="1"/>
</dbReference>
<dbReference type="GO" id="GO:0006047">
    <property type="term" value="P:UDP-N-acetylglucosamine metabolic process"/>
    <property type="evidence" value="ECO:0007669"/>
    <property type="project" value="InterPro"/>
</dbReference>
<dbReference type="InterPro" id="IPR020004">
    <property type="entry name" value="UDP-GlcNAc_Epase"/>
</dbReference>
<organism evidence="2">
    <name type="scientific">viral metagenome</name>
    <dbReference type="NCBI Taxonomy" id="1070528"/>
    <lineage>
        <taxon>unclassified sequences</taxon>
        <taxon>metagenomes</taxon>
        <taxon>organismal metagenomes</taxon>
    </lineage>
</organism>
<dbReference type="EMBL" id="MN740878">
    <property type="protein sequence ID" value="QHU16273.1"/>
    <property type="molecule type" value="Genomic_DNA"/>
</dbReference>
<dbReference type="PANTHER" id="PTHR43174">
    <property type="entry name" value="UDP-N-ACETYLGLUCOSAMINE 2-EPIMERASE"/>
    <property type="match status" value="1"/>
</dbReference>
<evidence type="ECO:0000313" key="2">
    <source>
        <dbReference type="EMBL" id="QHU16273.1"/>
    </source>
</evidence>
<dbReference type="InterPro" id="IPR003331">
    <property type="entry name" value="UDP_GlcNAc_Epimerase_2_dom"/>
</dbReference>
<proteinExistence type="predicted"/>
<name>A0A6C0KG07_9ZZZZ</name>
<protein>
    <recommendedName>
        <fullName evidence="1">UDP-N-acetylglucosamine 2-epimerase domain-containing protein</fullName>
    </recommendedName>
</protein>
<dbReference type="Pfam" id="PF02350">
    <property type="entry name" value="Epimerase_2"/>
    <property type="match status" value="1"/>
</dbReference>
<evidence type="ECO:0000259" key="1">
    <source>
        <dbReference type="Pfam" id="PF02350"/>
    </source>
</evidence>
<dbReference type="GO" id="GO:0004553">
    <property type="term" value="F:hydrolase activity, hydrolyzing O-glycosyl compounds"/>
    <property type="evidence" value="ECO:0007669"/>
    <property type="project" value="InterPro"/>
</dbReference>
<dbReference type="SUPFAM" id="SSF53756">
    <property type="entry name" value="UDP-Glycosyltransferase/glycogen phosphorylase"/>
    <property type="match status" value="1"/>
</dbReference>
<dbReference type="PANTHER" id="PTHR43174:SF3">
    <property type="entry name" value="UDP-N-ACETYLGLUCOSAMINE 2-EPIMERASE"/>
    <property type="match status" value="1"/>
</dbReference>
<dbReference type="AlphaFoldDB" id="A0A6C0KG07"/>
<dbReference type="Gene3D" id="3.40.50.2000">
    <property type="entry name" value="Glycogen Phosphorylase B"/>
    <property type="match status" value="2"/>
</dbReference>
<feature type="domain" description="UDP-N-acetylglucosamine 2-epimerase" evidence="1">
    <location>
        <begin position="24"/>
        <end position="363"/>
    </location>
</feature>
<dbReference type="InterPro" id="IPR029767">
    <property type="entry name" value="WecB-like"/>
</dbReference>
<accession>A0A6C0KG07</accession>
<sequence>MKTICVYTTNRAEYSKLRPILKLLQEDKDIELSLLVTGSHLLKEYGESKNQIIQDGINITEEVFTTIAGDDITKTVETIGIGLLKLPSILKKINPNIILCGFDRFDMYPFAITASLMNFCLVHIEGGEITGTLDEKIRHSISKLANYHLVSTEQAKNNLIRMGEFEKNIFVTGCPRYDELLNINESFEKSVLNEFKLNNKFIILCYHPVSTNKIQSLKIWKELLNAIIEYKHRVIFIKPNIDYGNEELIAFMKKINIEQYDYISIYGHIDIDKFSVLLKNCNCLIGNSSAGIREACVYGTPVINIGTRQQYRIHKKLENVTTFLNFTKKEIIDKLNEYNNYRFDPNLVFGDGNSSKRIIKILKSIDYNDNTKVLSYVKN</sequence>
<reference evidence="2" key="1">
    <citation type="journal article" date="2020" name="Nature">
        <title>Giant virus diversity and host interactions through global metagenomics.</title>
        <authorList>
            <person name="Schulz F."/>
            <person name="Roux S."/>
            <person name="Paez-Espino D."/>
            <person name="Jungbluth S."/>
            <person name="Walsh D.A."/>
            <person name="Denef V.J."/>
            <person name="McMahon K.D."/>
            <person name="Konstantinidis K.T."/>
            <person name="Eloe-Fadrosh E.A."/>
            <person name="Kyrpides N.C."/>
            <person name="Woyke T."/>
        </authorList>
    </citation>
    <scope>NUCLEOTIDE SEQUENCE</scope>
    <source>
        <strain evidence="2">GVMAG-S-3300011013-78</strain>
    </source>
</reference>